<evidence type="ECO:0000313" key="2">
    <source>
        <dbReference type="EMBL" id="SDM67793.1"/>
    </source>
</evidence>
<accession>A0A1G9V6R4</accession>
<reference evidence="3" key="1">
    <citation type="submission" date="2016-10" db="EMBL/GenBank/DDBJ databases">
        <authorList>
            <person name="Varghese N."/>
            <person name="Submissions S."/>
        </authorList>
    </citation>
    <scope>NUCLEOTIDE SEQUENCE [LARGE SCALE GENOMIC DNA]</scope>
    <source>
        <strain evidence="3">M83</strain>
    </source>
</reference>
<sequence>MPGTKKIPQRQCIGCGQMKDKKDLIRILKSPENEIIVDTTGKKNGRGAYICNNPECLNKAIKQRGLERSFKMAIDSSVYDELKKEFEKLGQ</sequence>
<dbReference type="EMBL" id="FNHZ01000002">
    <property type="protein sequence ID" value="SDM67793.1"/>
    <property type="molecule type" value="Genomic_DNA"/>
</dbReference>
<dbReference type="InterPro" id="IPR035931">
    <property type="entry name" value="YlxR-like_sf"/>
</dbReference>
<dbReference type="RefSeq" id="WP_027431773.1">
    <property type="nucleotide sequence ID" value="NZ_FNHZ01000002.1"/>
</dbReference>
<evidence type="ECO:0000313" key="3">
    <source>
        <dbReference type="Proteomes" id="UP000187651"/>
    </source>
</evidence>
<dbReference type="CDD" id="cd00279">
    <property type="entry name" value="YlxR"/>
    <property type="match status" value="1"/>
</dbReference>
<dbReference type="Proteomes" id="UP000187651">
    <property type="component" value="Unassembled WGS sequence"/>
</dbReference>
<dbReference type="SUPFAM" id="SSF64376">
    <property type="entry name" value="YlxR-like"/>
    <property type="match status" value="1"/>
</dbReference>
<keyword evidence="3" id="KW-1185">Reference proteome</keyword>
<feature type="domain" description="YlxR" evidence="1">
    <location>
        <begin position="10"/>
        <end position="84"/>
    </location>
</feature>
<dbReference type="InterPro" id="IPR007393">
    <property type="entry name" value="YlxR_dom"/>
</dbReference>
<organism evidence="2 3">
    <name type="scientific">Lachnospira pectinoschiza</name>
    <dbReference type="NCBI Taxonomy" id="28052"/>
    <lineage>
        <taxon>Bacteria</taxon>
        <taxon>Bacillati</taxon>
        <taxon>Bacillota</taxon>
        <taxon>Clostridia</taxon>
        <taxon>Lachnospirales</taxon>
        <taxon>Lachnospiraceae</taxon>
        <taxon>Lachnospira</taxon>
    </lineage>
</organism>
<name>A0A1G9V6R4_9FIRM</name>
<dbReference type="NCBIfam" id="NF047356">
    <property type="entry name" value="RNA_bind_RnpM"/>
    <property type="match status" value="1"/>
</dbReference>
<dbReference type="Gene3D" id="3.30.1230.10">
    <property type="entry name" value="YlxR-like"/>
    <property type="match status" value="1"/>
</dbReference>
<dbReference type="InterPro" id="IPR037465">
    <property type="entry name" value="YlxR"/>
</dbReference>
<evidence type="ECO:0000259" key="1">
    <source>
        <dbReference type="Pfam" id="PF04296"/>
    </source>
</evidence>
<dbReference type="Pfam" id="PF04296">
    <property type="entry name" value="YlxR"/>
    <property type="match status" value="1"/>
</dbReference>
<dbReference type="OrthoDB" id="9813251at2"/>
<gene>
    <name evidence="2" type="ORF">SAMN05216544_0833</name>
</gene>
<dbReference type="PANTHER" id="PTHR34215:SF1">
    <property type="entry name" value="YLXR DOMAIN-CONTAINING PROTEIN"/>
    <property type="match status" value="1"/>
</dbReference>
<dbReference type="AlphaFoldDB" id="A0A1G9V6R4"/>
<proteinExistence type="predicted"/>
<protein>
    <recommendedName>
        <fullName evidence="1">YlxR domain-containing protein</fullName>
    </recommendedName>
</protein>
<dbReference type="PANTHER" id="PTHR34215">
    <property type="entry name" value="BLL0784 PROTEIN"/>
    <property type="match status" value="1"/>
</dbReference>